<dbReference type="InterPro" id="IPR002514">
    <property type="entry name" value="Transposase_8"/>
</dbReference>
<dbReference type="KEGG" id="rsq:Rsph17025_4024"/>
<dbReference type="PANTHER" id="PTHR37936:SF3">
    <property type="entry name" value="TRANSPOSASE INSC FOR INSERTION ELEMENT IS2A-RELATED"/>
    <property type="match status" value="1"/>
</dbReference>
<proteinExistence type="inferred from homology"/>
<dbReference type="BioCyc" id="RSPH349102:G1G8M-4153-MONOMER"/>
<comment type="similarity">
    <text evidence="1">Belongs to the transposase 8 family.</text>
</comment>
<dbReference type="AlphaFoldDB" id="A4WZR3"/>
<sequence precursor="true">MGMRHEVLLGAERRRRWSDDEKLAILAEVARNGWSVADVARRHDLTRQHIYQWRRELRRKLLWPCSETATFLPVEIEGANTGPRSVKTRRGRRPRGEGRPDLDLPAR</sequence>
<dbReference type="HOGENOM" id="CLU_113764_1_2_5"/>
<gene>
    <name evidence="3" type="ordered locus">Rsph17025_4024</name>
</gene>
<evidence type="ECO:0000313" key="3">
    <source>
        <dbReference type="EMBL" id="ABP72877.1"/>
    </source>
</evidence>
<feature type="compositionally biased region" description="Basic and acidic residues" evidence="2">
    <location>
        <begin position="94"/>
        <end position="107"/>
    </location>
</feature>
<reference evidence="3" key="1">
    <citation type="submission" date="2007-04" db="EMBL/GenBank/DDBJ databases">
        <title>Complete sequence of plasmid pRSPA02 of Rhodobacter sphaeroides ATCC 17025.</title>
        <authorList>
            <consortium name="US DOE Joint Genome Institute"/>
            <person name="Copeland A."/>
            <person name="Lucas S."/>
            <person name="Lapidus A."/>
            <person name="Barry K."/>
            <person name="Detter J.C."/>
            <person name="Glavina del Rio T."/>
            <person name="Hammon N."/>
            <person name="Israni S."/>
            <person name="Dalin E."/>
            <person name="Tice H."/>
            <person name="Pitluck S."/>
            <person name="Chertkov O."/>
            <person name="Brettin T."/>
            <person name="Bruce D."/>
            <person name="Han C."/>
            <person name="Schmutz J."/>
            <person name="Larimer F."/>
            <person name="Land M."/>
            <person name="Hauser L."/>
            <person name="Kyrpides N."/>
            <person name="Kim E."/>
            <person name="Richardson P."/>
            <person name="Mackenzie C."/>
            <person name="Choudhary M."/>
            <person name="Donohue T.J."/>
            <person name="Kaplan S."/>
        </authorList>
    </citation>
    <scope>NUCLEOTIDE SEQUENCE [LARGE SCALE GENOMIC DNA]</scope>
    <source>
        <strain evidence="3">ATCC 17025</strain>
        <plasmid evidence="3">pRSPA02</plasmid>
    </source>
</reference>
<dbReference type="GO" id="GO:0004803">
    <property type="term" value="F:transposase activity"/>
    <property type="evidence" value="ECO:0007669"/>
    <property type="project" value="InterPro"/>
</dbReference>
<dbReference type="Pfam" id="PF01527">
    <property type="entry name" value="HTH_Tnp_1"/>
    <property type="match status" value="1"/>
</dbReference>
<dbReference type="Gene3D" id="1.10.10.10">
    <property type="entry name" value="Winged helix-like DNA-binding domain superfamily/Winged helix DNA-binding domain"/>
    <property type="match status" value="1"/>
</dbReference>
<evidence type="ECO:0000256" key="1">
    <source>
        <dbReference type="ARBA" id="ARBA00009964"/>
    </source>
</evidence>
<dbReference type="SUPFAM" id="SSF48295">
    <property type="entry name" value="TrpR-like"/>
    <property type="match status" value="1"/>
</dbReference>
<evidence type="ECO:0008006" key="4">
    <source>
        <dbReference type="Google" id="ProtNLM"/>
    </source>
</evidence>
<dbReference type="GO" id="GO:0043565">
    <property type="term" value="F:sequence-specific DNA binding"/>
    <property type="evidence" value="ECO:0007669"/>
    <property type="project" value="InterPro"/>
</dbReference>
<keyword evidence="3" id="KW-0614">Plasmid</keyword>
<name>A4WZR3_CERS5</name>
<dbReference type="GO" id="GO:0006313">
    <property type="term" value="P:DNA transposition"/>
    <property type="evidence" value="ECO:0007669"/>
    <property type="project" value="InterPro"/>
</dbReference>
<dbReference type="InterPro" id="IPR036388">
    <property type="entry name" value="WH-like_DNA-bd_sf"/>
</dbReference>
<accession>A4WZR3</accession>
<dbReference type="EMBL" id="CP000663">
    <property type="protein sequence ID" value="ABP72877.1"/>
    <property type="molecule type" value="Genomic_DNA"/>
</dbReference>
<protein>
    <recommendedName>
        <fullName evidence="4">Transposase</fullName>
    </recommendedName>
</protein>
<evidence type="ECO:0000256" key="2">
    <source>
        <dbReference type="SAM" id="MobiDB-lite"/>
    </source>
</evidence>
<dbReference type="NCBIfam" id="NF047595">
    <property type="entry name" value="IS66_ISRel24_TnpA"/>
    <property type="match status" value="1"/>
</dbReference>
<dbReference type="InterPro" id="IPR010921">
    <property type="entry name" value="Trp_repressor/repl_initiator"/>
</dbReference>
<feature type="region of interest" description="Disordered" evidence="2">
    <location>
        <begin position="75"/>
        <end position="107"/>
    </location>
</feature>
<dbReference type="PANTHER" id="PTHR37936">
    <property type="entry name" value="TRANSPOSASE INSC FOR INSERTION ELEMENT IS2A-RELATED"/>
    <property type="match status" value="1"/>
</dbReference>
<geneLocation type="plasmid" evidence="3">
    <name>pRSPA02</name>
</geneLocation>
<organism evidence="3">
    <name type="scientific">Cereibacter sphaeroides (strain ATCC 17025 / ATH 2.4.3)</name>
    <name type="common">Rhodobacter sphaeroides</name>
    <dbReference type="NCBI Taxonomy" id="349102"/>
    <lineage>
        <taxon>Bacteria</taxon>
        <taxon>Pseudomonadati</taxon>
        <taxon>Pseudomonadota</taxon>
        <taxon>Alphaproteobacteria</taxon>
        <taxon>Rhodobacterales</taxon>
        <taxon>Paracoccaceae</taxon>
        <taxon>Cereibacter</taxon>
    </lineage>
</organism>